<dbReference type="FunCoup" id="F0ZJ30">
    <property type="interactions" value="937"/>
</dbReference>
<feature type="non-terminal residue" evidence="2">
    <location>
        <position position="260"/>
    </location>
</feature>
<name>F0ZJ30_DICPU</name>
<reference evidence="3" key="1">
    <citation type="journal article" date="2011" name="Genome Biol.">
        <title>Comparative genomics of the social amoebae Dictyostelium discoideum and Dictyostelium purpureum.</title>
        <authorList>
            <consortium name="US DOE Joint Genome Institute (JGI-PGF)"/>
            <person name="Sucgang R."/>
            <person name="Kuo A."/>
            <person name="Tian X."/>
            <person name="Salerno W."/>
            <person name="Parikh A."/>
            <person name="Feasley C.L."/>
            <person name="Dalin E."/>
            <person name="Tu H."/>
            <person name="Huang E."/>
            <person name="Barry K."/>
            <person name="Lindquist E."/>
            <person name="Shapiro H."/>
            <person name="Bruce D."/>
            <person name="Schmutz J."/>
            <person name="Salamov A."/>
            <person name="Fey P."/>
            <person name="Gaudet P."/>
            <person name="Anjard C."/>
            <person name="Babu M.M."/>
            <person name="Basu S."/>
            <person name="Bushmanova Y."/>
            <person name="van der Wel H."/>
            <person name="Katoh-Kurasawa M."/>
            <person name="Dinh C."/>
            <person name="Coutinho P.M."/>
            <person name="Saito T."/>
            <person name="Elias M."/>
            <person name="Schaap P."/>
            <person name="Kay R.R."/>
            <person name="Henrissat B."/>
            <person name="Eichinger L."/>
            <person name="Rivero F."/>
            <person name="Putnam N.H."/>
            <person name="West C.M."/>
            <person name="Loomis W.F."/>
            <person name="Chisholm R.L."/>
            <person name="Shaulsky G."/>
            <person name="Strassmann J.E."/>
            <person name="Queller D.C."/>
            <person name="Kuspa A."/>
            <person name="Grigoriev I.V."/>
        </authorList>
    </citation>
    <scope>NUCLEOTIDE SEQUENCE [LARGE SCALE GENOMIC DNA]</scope>
    <source>
        <strain evidence="3">QSDP1</strain>
    </source>
</reference>
<keyword evidence="3" id="KW-1185">Reference proteome</keyword>
<keyword evidence="1" id="KW-0677">Repeat</keyword>
<sequence>ILFYKIWKNILIRKVIFEHLALFKLYNISYLNLNSEPFLNHLLSNENYYYCKSFVINNSSFLNDIPNDIDKLNIKPYFISTQMDKRNVLPSSLITLKIIGSCIIYNNSIPDSVQFLSFEDFNIKFANEHFLPSNLKTISFGQLYNKPFNSRTFKKCTQLKSIYLGRDYNQVIEPNTFPNSLEELNFSEDSLFNQPLKFNYTLKYLQFKDLVHYGGNLMSIYTIPSSLETLVFGEVYEASYIGFIRSLKNLKTLKIGKIYH</sequence>
<dbReference type="SUPFAM" id="SSF52058">
    <property type="entry name" value="L domain-like"/>
    <property type="match status" value="1"/>
</dbReference>
<dbReference type="PANTHER" id="PTHR32134">
    <property type="entry name" value="FNIP REPEAT-CONTAINING PROTEIN"/>
    <property type="match status" value="1"/>
</dbReference>
<dbReference type="KEGG" id="dpp:DICPUDRAFT_20862"/>
<dbReference type="Pfam" id="PF05725">
    <property type="entry name" value="FNIP"/>
    <property type="match status" value="2"/>
</dbReference>
<dbReference type="OrthoDB" id="266138at2759"/>
<dbReference type="RefSeq" id="XP_003287430.1">
    <property type="nucleotide sequence ID" value="XM_003287382.1"/>
</dbReference>
<accession>F0ZJ30</accession>
<dbReference type="InterPro" id="IPR051251">
    <property type="entry name" value="STK_FNIP-Repeat"/>
</dbReference>
<evidence type="ECO:0000256" key="1">
    <source>
        <dbReference type="ARBA" id="ARBA00022737"/>
    </source>
</evidence>
<evidence type="ECO:0000313" key="2">
    <source>
        <dbReference type="EMBL" id="EGC36055.1"/>
    </source>
</evidence>
<proteinExistence type="predicted"/>
<dbReference type="AlphaFoldDB" id="F0ZJ30"/>
<dbReference type="Proteomes" id="UP000001064">
    <property type="component" value="Unassembled WGS sequence"/>
</dbReference>
<protein>
    <submittedName>
        <fullName evidence="2">Uncharacterized protein</fullName>
    </submittedName>
</protein>
<gene>
    <name evidence="2" type="ORF">DICPUDRAFT_20862</name>
</gene>
<dbReference type="EMBL" id="GL871039">
    <property type="protein sequence ID" value="EGC36055.1"/>
    <property type="molecule type" value="Genomic_DNA"/>
</dbReference>
<feature type="non-terminal residue" evidence="2">
    <location>
        <position position="1"/>
    </location>
</feature>
<organism evidence="2 3">
    <name type="scientific">Dictyostelium purpureum</name>
    <name type="common">Slime mold</name>
    <dbReference type="NCBI Taxonomy" id="5786"/>
    <lineage>
        <taxon>Eukaryota</taxon>
        <taxon>Amoebozoa</taxon>
        <taxon>Evosea</taxon>
        <taxon>Eumycetozoa</taxon>
        <taxon>Dictyostelia</taxon>
        <taxon>Dictyosteliales</taxon>
        <taxon>Dictyosteliaceae</taxon>
        <taxon>Dictyostelium</taxon>
    </lineage>
</organism>
<dbReference type="InterPro" id="IPR008615">
    <property type="entry name" value="FNIP"/>
</dbReference>
<dbReference type="GeneID" id="10501379"/>
<dbReference type="PANTHER" id="PTHR32134:SF169">
    <property type="entry name" value="FNIP REPEAT-CONTAINING PROTEIN-RELATED"/>
    <property type="match status" value="1"/>
</dbReference>
<evidence type="ECO:0000313" key="3">
    <source>
        <dbReference type="Proteomes" id="UP000001064"/>
    </source>
</evidence>
<dbReference type="VEuPathDB" id="AmoebaDB:DICPUDRAFT_20862"/>
<dbReference type="InParanoid" id="F0ZJ30"/>